<protein>
    <recommendedName>
        <fullName evidence="5">CU044_5270 family protein</fullName>
    </recommendedName>
</protein>
<feature type="region of interest" description="Disordered" evidence="1">
    <location>
        <begin position="1"/>
        <end position="24"/>
    </location>
</feature>
<keyword evidence="2" id="KW-0812">Transmembrane</keyword>
<evidence type="ECO:0008006" key="5">
    <source>
        <dbReference type="Google" id="ProtNLM"/>
    </source>
</evidence>
<sequence length="354" mass="39087">MNAHQHRGTDQPADRRDELPVPATSNLDADRLRILREHFMAEIVNDEHRTSLTRRAFRTRPRPLLAGLAGAAALAVGAAVLLAGAGPAATPEPVRRPAGTAVAASRLAVVPLGTASSDDVSGQLERISLVAARSSAEGGRYSYRRTLYAFAVPVREQTMPGEGPMEMQPMVRREIWVEQRRFNGKGLIIDNGRQEEYDQGDVDYRHRYEELAKLPADPDDLLKAIYADPETKEGDGTTRQQRAFDTIGTLLEQEVLPPALGAALYRAVARIPGVTIVDRSQDAAGREGIAVAREDKGARTEWIFDRTTLEYLGRRKVQTEDTRWLKKGMLLATTAVLDRAMVDRLGARPQPVRR</sequence>
<evidence type="ECO:0000256" key="1">
    <source>
        <dbReference type="SAM" id="MobiDB-lite"/>
    </source>
</evidence>
<evidence type="ECO:0000313" key="4">
    <source>
        <dbReference type="Proteomes" id="UP000651728"/>
    </source>
</evidence>
<evidence type="ECO:0000313" key="3">
    <source>
        <dbReference type="EMBL" id="GIH32882.1"/>
    </source>
</evidence>
<feature type="transmembrane region" description="Helical" evidence="2">
    <location>
        <begin position="64"/>
        <end position="86"/>
    </location>
</feature>
<comment type="caution">
    <text evidence="3">The sequence shown here is derived from an EMBL/GenBank/DDBJ whole genome shotgun (WGS) entry which is preliminary data.</text>
</comment>
<dbReference type="RefSeq" id="WP_204285954.1">
    <property type="nucleotide sequence ID" value="NZ_BAABEJ010000011.1"/>
</dbReference>
<gene>
    <name evidence="3" type="ORF">Mam01_30460</name>
</gene>
<keyword evidence="2" id="KW-0472">Membrane</keyword>
<dbReference type="Proteomes" id="UP000651728">
    <property type="component" value="Unassembled WGS sequence"/>
</dbReference>
<evidence type="ECO:0000256" key="2">
    <source>
        <dbReference type="SAM" id="Phobius"/>
    </source>
</evidence>
<accession>A0ABQ4FDJ2</accession>
<dbReference type="NCBIfam" id="NF038083">
    <property type="entry name" value="CU044_5270_fam"/>
    <property type="match status" value="1"/>
</dbReference>
<keyword evidence="4" id="KW-1185">Reference proteome</keyword>
<feature type="compositionally biased region" description="Basic and acidic residues" evidence="1">
    <location>
        <begin position="7"/>
        <end position="19"/>
    </location>
</feature>
<organism evidence="3 4">
    <name type="scientific">Microbispora amethystogenes</name>
    <dbReference type="NCBI Taxonomy" id="1427754"/>
    <lineage>
        <taxon>Bacteria</taxon>
        <taxon>Bacillati</taxon>
        <taxon>Actinomycetota</taxon>
        <taxon>Actinomycetes</taxon>
        <taxon>Streptosporangiales</taxon>
        <taxon>Streptosporangiaceae</taxon>
        <taxon>Microbispora</taxon>
    </lineage>
</organism>
<keyword evidence="2" id="KW-1133">Transmembrane helix</keyword>
<proteinExistence type="predicted"/>
<dbReference type="InterPro" id="IPR047789">
    <property type="entry name" value="CU044_5270-like"/>
</dbReference>
<dbReference type="EMBL" id="BOOB01000019">
    <property type="protein sequence ID" value="GIH32882.1"/>
    <property type="molecule type" value="Genomic_DNA"/>
</dbReference>
<name>A0ABQ4FDJ2_9ACTN</name>
<reference evidence="3 4" key="1">
    <citation type="submission" date="2021-01" db="EMBL/GenBank/DDBJ databases">
        <title>Whole genome shotgun sequence of Microbispora amethystogenes NBRC 101907.</title>
        <authorList>
            <person name="Komaki H."/>
            <person name="Tamura T."/>
        </authorList>
    </citation>
    <scope>NUCLEOTIDE SEQUENCE [LARGE SCALE GENOMIC DNA]</scope>
    <source>
        <strain evidence="3 4">NBRC 101907</strain>
    </source>
</reference>